<proteinExistence type="predicted"/>
<organism evidence="1">
    <name type="scientific">Anguilla anguilla</name>
    <name type="common">European freshwater eel</name>
    <name type="synonym">Muraena anguilla</name>
    <dbReference type="NCBI Taxonomy" id="7936"/>
    <lineage>
        <taxon>Eukaryota</taxon>
        <taxon>Metazoa</taxon>
        <taxon>Chordata</taxon>
        <taxon>Craniata</taxon>
        <taxon>Vertebrata</taxon>
        <taxon>Euteleostomi</taxon>
        <taxon>Actinopterygii</taxon>
        <taxon>Neopterygii</taxon>
        <taxon>Teleostei</taxon>
        <taxon>Anguilliformes</taxon>
        <taxon>Anguillidae</taxon>
        <taxon>Anguilla</taxon>
    </lineage>
</organism>
<dbReference type="AlphaFoldDB" id="A0A0E9WTB2"/>
<dbReference type="EMBL" id="GBXM01014955">
    <property type="protein sequence ID" value="JAH93622.1"/>
    <property type="molecule type" value="Transcribed_RNA"/>
</dbReference>
<evidence type="ECO:0000313" key="1">
    <source>
        <dbReference type="EMBL" id="JAH93622.1"/>
    </source>
</evidence>
<accession>A0A0E9WTB2</accession>
<protein>
    <submittedName>
        <fullName evidence="1">Uncharacterized protein</fullName>
    </submittedName>
</protein>
<reference evidence="1" key="2">
    <citation type="journal article" date="2015" name="Fish Shellfish Immunol.">
        <title>Early steps in the European eel (Anguilla anguilla)-Vibrio vulnificus interaction in the gills: Role of the RtxA13 toxin.</title>
        <authorList>
            <person name="Callol A."/>
            <person name="Pajuelo D."/>
            <person name="Ebbesson L."/>
            <person name="Teles M."/>
            <person name="MacKenzie S."/>
            <person name="Amaro C."/>
        </authorList>
    </citation>
    <scope>NUCLEOTIDE SEQUENCE</scope>
</reference>
<reference evidence="1" key="1">
    <citation type="submission" date="2014-11" db="EMBL/GenBank/DDBJ databases">
        <authorList>
            <person name="Amaro Gonzalez C."/>
        </authorList>
    </citation>
    <scope>NUCLEOTIDE SEQUENCE</scope>
</reference>
<sequence>MMFCFLQWRELCSEFCVQIRKFKNFNPGNIPFITTLKWPPKMCKHFISCLLSVSKDFCQFNGLRLLTAI</sequence>
<name>A0A0E9WTB2_ANGAN</name>